<feature type="domain" description="4Fe-4S ferredoxin-type" evidence="10">
    <location>
        <begin position="51"/>
        <end position="80"/>
    </location>
</feature>
<dbReference type="PANTHER" id="PTHR30352:SF4">
    <property type="entry name" value="PYRUVATE FORMATE-LYASE 2-ACTIVATING ENZYME"/>
    <property type="match status" value="1"/>
</dbReference>
<comment type="similarity">
    <text evidence="2">Belongs to the organic radical-activating enzymes family.</text>
</comment>
<dbReference type="InterPro" id="IPR013785">
    <property type="entry name" value="Aldolase_TIM"/>
</dbReference>
<keyword evidence="6" id="KW-0560">Oxidoreductase</keyword>
<gene>
    <name evidence="12" type="ORF">IAA64_01310</name>
</gene>
<proteinExistence type="inferred from homology"/>
<keyword evidence="5" id="KW-0479">Metal-binding</keyword>
<dbReference type="EMBL" id="DVOT01000023">
    <property type="protein sequence ID" value="HIV26581.1"/>
    <property type="molecule type" value="Genomic_DNA"/>
</dbReference>
<dbReference type="Proteomes" id="UP000886884">
    <property type="component" value="Unassembled WGS sequence"/>
</dbReference>
<dbReference type="SUPFAM" id="SSF102114">
    <property type="entry name" value="Radical SAM enzymes"/>
    <property type="match status" value="1"/>
</dbReference>
<sequence>MAQNAGQQGLIFDFERFSTKDGPGIRTAVFFKGCNLHCAWCHNPEGIRSKIELAFQEEKCVGCGMCFAICRQHAHQMAPARHRLQRDLCKECLECTQHCFSDALRKVGQYYSVEQALKILLQDAPYYAASGGGVTLTGGEVMLQKDFAAKLLSALHAQGIHTAMETNLCVPWEEYGAVLDSVDLFMVDCKTMRKETFQRYIGEGFERVCENLTRIFHIGKPLIVRTPVIPTVNADEIGAIARLLRSAPNLLYYELLSYHRLGNRKARMVGRKAIDFPIPTQSTMRQLGDVARIEGISVCVDGKTL</sequence>
<dbReference type="Gene3D" id="3.20.20.70">
    <property type="entry name" value="Aldolase class I"/>
    <property type="match status" value="1"/>
</dbReference>
<comment type="catalytic activity">
    <reaction evidence="9">
        <text>glycyl-[protein] + reduced [flavodoxin] + S-adenosyl-L-methionine = glycin-2-yl radical-[protein] + semiquinone [flavodoxin] + 5'-deoxyadenosine + L-methionine + H(+)</text>
        <dbReference type="Rhea" id="RHEA:61976"/>
        <dbReference type="Rhea" id="RHEA-COMP:10622"/>
        <dbReference type="Rhea" id="RHEA-COMP:14480"/>
        <dbReference type="Rhea" id="RHEA-COMP:15993"/>
        <dbReference type="Rhea" id="RHEA-COMP:15994"/>
        <dbReference type="ChEBI" id="CHEBI:15378"/>
        <dbReference type="ChEBI" id="CHEBI:17319"/>
        <dbReference type="ChEBI" id="CHEBI:29947"/>
        <dbReference type="ChEBI" id="CHEBI:32722"/>
        <dbReference type="ChEBI" id="CHEBI:57618"/>
        <dbReference type="ChEBI" id="CHEBI:57844"/>
        <dbReference type="ChEBI" id="CHEBI:59789"/>
        <dbReference type="ChEBI" id="CHEBI:140311"/>
    </reaction>
</comment>
<organism evidence="12 13">
    <name type="scientific">Candidatus Ornithocaccomicrobium faecavium</name>
    <dbReference type="NCBI Taxonomy" id="2840890"/>
    <lineage>
        <taxon>Bacteria</taxon>
        <taxon>Bacillati</taxon>
        <taxon>Bacillota</taxon>
        <taxon>Clostridia</taxon>
        <taxon>Candidatus Ornithocaccomicrobium</taxon>
    </lineage>
</organism>
<dbReference type="InterPro" id="IPR034457">
    <property type="entry name" value="Organic_radical-activating"/>
</dbReference>
<dbReference type="PIRSF" id="PIRSF000371">
    <property type="entry name" value="PFL_act_enz"/>
    <property type="match status" value="1"/>
</dbReference>
<evidence type="ECO:0000313" key="12">
    <source>
        <dbReference type="EMBL" id="HIV26581.1"/>
    </source>
</evidence>
<dbReference type="PROSITE" id="PS01087">
    <property type="entry name" value="RADICAL_ACTIVATING"/>
    <property type="match status" value="1"/>
</dbReference>
<dbReference type="InterPro" id="IPR058240">
    <property type="entry name" value="rSAM_sf"/>
</dbReference>
<feature type="domain" description="Radical SAM core" evidence="11">
    <location>
        <begin position="20"/>
        <end position="303"/>
    </location>
</feature>
<dbReference type="NCBIfam" id="TIGR02494">
    <property type="entry name" value="PFLE_PFLC"/>
    <property type="match status" value="1"/>
</dbReference>
<name>A0A9D1P4U0_9FIRM</name>
<evidence type="ECO:0000256" key="4">
    <source>
        <dbReference type="ARBA" id="ARBA00022691"/>
    </source>
</evidence>
<dbReference type="InterPro" id="IPR012839">
    <property type="entry name" value="Organic_radical_activase"/>
</dbReference>
<dbReference type="PROSITE" id="PS51918">
    <property type="entry name" value="RADICAL_SAM"/>
    <property type="match status" value="1"/>
</dbReference>
<dbReference type="SUPFAM" id="SSF54862">
    <property type="entry name" value="4Fe-4S ferredoxins"/>
    <property type="match status" value="1"/>
</dbReference>
<dbReference type="PANTHER" id="PTHR30352">
    <property type="entry name" value="PYRUVATE FORMATE-LYASE-ACTIVATING ENZYME"/>
    <property type="match status" value="1"/>
</dbReference>
<dbReference type="SFLD" id="SFLDG01066">
    <property type="entry name" value="organic_radical-activating_enz"/>
    <property type="match status" value="1"/>
</dbReference>
<dbReference type="InterPro" id="IPR001989">
    <property type="entry name" value="Radical_activat_CS"/>
</dbReference>
<evidence type="ECO:0000313" key="13">
    <source>
        <dbReference type="Proteomes" id="UP000886884"/>
    </source>
</evidence>
<dbReference type="PROSITE" id="PS51379">
    <property type="entry name" value="4FE4S_FER_2"/>
    <property type="match status" value="1"/>
</dbReference>
<evidence type="ECO:0000256" key="5">
    <source>
        <dbReference type="ARBA" id="ARBA00022723"/>
    </source>
</evidence>
<dbReference type="Pfam" id="PF04055">
    <property type="entry name" value="Radical_SAM"/>
    <property type="match status" value="1"/>
</dbReference>
<keyword evidence="8" id="KW-0411">Iron-sulfur</keyword>
<dbReference type="AlphaFoldDB" id="A0A9D1P4U0"/>
<dbReference type="GO" id="GO:0016491">
    <property type="term" value="F:oxidoreductase activity"/>
    <property type="evidence" value="ECO:0007669"/>
    <property type="project" value="UniProtKB-KW"/>
</dbReference>
<evidence type="ECO:0000256" key="2">
    <source>
        <dbReference type="ARBA" id="ARBA00009777"/>
    </source>
</evidence>
<evidence type="ECO:0000259" key="10">
    <source>
        <dbReference type="PROSITE" id="PS51379"/>
    </source>
</evidence>
<evidence type="ECO:0000256" key="9">
    <source>
        <dbReference type="ARBA" id="ARBA00047365"/>
    </source>
</evidence>
<dbReference type="InterPro" id="IPR040074">
    <property type="entry name" value="BssD/PflA/YjjW"/>
</dbReference>
<comment type="cofactor">
    <cofactor evidence="1">
        <name>[4Fe-4S] cluster</name>
        <dbReference type="ChEBI" id="CHEBI:49883"/>
    </cofactor>
</comment>
<evidence type="ECO:0000256" key="1">
    <source>
        <dbReference type="ARBA" id="ARBA00001966"/>
    </source>
</evidence>
<keyword evidence="4" id="KW-0949">S-adenosyl-L-methionine</keyword>
<dbReference type="SFLD" id="SFLDS00029">
    <property type="entry name" value="Radical_SAM"/>
    <property type="match status" value="1"/>
</dbReference>
<dbReference type="InterPro" id="IPR007197">
    <property type="entry name" value="rSAM"/>
</dbReference>
<dbReference type="InterPro" id="IPR017896">
    <property type="entry name" value="4Fe4S_Fe-S-bd"/>
</dbReference>
<dbReference type="Gene3D" id="3.30.70.20">
    <property type="match status" value="1"/>
</dbReference>
<keyword evidence="3" id="KW-0004">4Fe-4S</keyword>
<dbReference type="SFLD" id="SFLDG01118">
    <property type="entry name" value="activating_enzymes__group_2"/>
    <property type="match status" value="1"/>
</dbReference>
<evidence type="ECO:0000256" key="7">
    <source>
        <dbReference type="ARBA" id="ARBA00023004"/>
    </source>
</evidence>
<evidence type="ECO:0000259" key="11">
    <source>
        <dbReference type="PROSITE" id="PS51918"/>
    </source>
</evidence>
<comment type="caution">
    <text evidence="12">The sequence shown here is derived from an EMBL/GenBank/DDBJ whole genome shotgun (WGS) entry which is preliminary data.</text>
</comment>
<evidence type="ECO:0000256" key="6">
    <source>
        <dbReference type="ARBA" id="ARBA00023002"/>
    </source>
</evidence>
<evidence type="ECO:0000256" key="8">
    <source>
        <dbReference type="ARBA" id="ARBA00023014"/>
    </source>
</evidence>
<reference evidence="12" key="1">
    <citation type="submission" date="2020-10" db="EMBL/GenBank/DDBJ databases">
        <authorList>
            <person name="Gilroy R."/>
        </authorList>
    </citation>
    <scope>NUCLEOTIDE SEQUENCE</scope>
    <source>
        <strain evidence="12">CHK183-6373</strain>
    </source>
</reference>
<dbReference type="GO" id="GO:0046872">
    <property type="term" value="F:metal ion binding"/>
    <property type="evidence" value="ECO:0007669"/>
    <property type="project" value="UniProtKB-KW"/>
</dbReference>
<reference evidence="12" key="2">
    <citation type="journal article" date="2021" name="PeerJ">
        <title>Extensive microbial diversity within the chicken gut microbiome revealed by metagenomics and culture.</title>
        <authorList>
            <person name="Gilroy R."/>
            <person name="Ravi A."/>
            <person name="Getino M."/>
            <person name="Pursley I."/>
            <person name="Horton D.L."/>
            <person name="Alikhan N.F."/>
            <person name="Baker D."/>
            <person name="Gharbi K."/>
            <person name="Hall N."/>
            <person name="Watson M."/>
            <person name="Adriaenssens E.M."/>
            <person name="Foster-Nyarko E."/>
            <person name="Jarju S."/>
            <person name="Secka A."/>
            <person name="Antonio M."/>
            <person name="Oren A."/>
            <person name="Chaudhuri R.R."/>
            <person name="La Ragione R."/>
            <person name="Hildebrand F."/>
            <person name="Pallen M.J."/>
        </authorList>
    </citation>
    <scope>NUCLEOTIDE SEQUENCE</scope>
    <source>
        <strain evidence="12">CHK183-6373</strain>
    </source>
</reference>
<protein>
    <submittedName>
        <fullName evidence="12">Glycyl-radical enzyme activating protein</fullName>
    </submittedName>
</protein>
<evidence type="ECO:0000256" key="3">
    <source>
        <dbReference type="ARBA" id="ARBA00022485"/>
    </source>
</evidence>
<accession>A0A9D1P4U0</accession>
<dbReference type="GO" id="GO:0051539">
    <property type="term" value="F:4 iron, 4 sulfur cluster binding"/>
    <property type="evidence" value="ECO:0007669"/>
    <property type="project" value="UniProtKB-KW"/>
</dbReference>
<keyword evidence="7" id="KW-0408">Iron</keyword>